<evidence type="ECO:0000259" key="22">
    <source>
        <dbReference type="Pfam" id="PF02875"/>
    </source>
</evidence>
<evidence type="ECO:0000313" key="24">
    <source>
        <dbReference type="EMBL" id="RJX41136.1"/>
    </source>
</evidence>
<evidence type="ECO:0000313" key="25">
    <source>
        <dbReference type="Proteomes" id="UP000267798"/>
    </source>
</evidence>
<keyword evidence="3 19" id="KW-0963">Cytoplasm</keyword>
<comment type="catalytic activity">
    <reaction evidence="12 19">
        <text>UDP-N-acetyl-alpha-D-muramoyl-L-alanyl-D-glutamate + meso-2,6-diaminopimelate + ATP = UDP-N-acetyl-alpha-D-muramoyl-L-alanyl-gamma-D-glutamyl-meso-2,6-diaminopimelate + ADP + phosphate + H(+)</text>
        <dbReference type="Rhea" id="RHEA:23676"/>
        <dbReference type="ChEBI" id="CHEBI:15378"/>
        <dbReference type="ChEBI" id="CHEBI:30616"/>
        <dbReference type="ChEBI" id="CHEBI:43474"/>
        <dbReference type="ChEBI" id="CHEBI:57791"/>
        <dbReference type="ChEBI" id="CHEBI:83900"/>
        <dbReference type="ChEBI" id="CHEBI:83905"/>
        <dbReference type="ChEBI" id="CHEBI:456216"/>
        <dbReference type="EC" id="6.3.2.13"/>
    </reaction>
</comment>
<evidence type="ECO:0000256" key="18">
    <source>
        <dbReference type="ARBA" id="ARBA00081560"/>
    </source>
</evidence>
<evidence type="ECO:0000256" key="9">
    <source>
        <dbReference type="ARBA" id="ARBA00022984"/>
    </source>
</evidence>
<evidence type="ECO:0000256" key="15">
    <source>
        <dbReference type="ARBA" id="ARBA00072883"/>
    </source>
</evidence>
<evidence type="ECO:0000256" key="12">
    <source>
        <dbReference type="ARBA" id="ARBA00050251"/>
    </source>
</evidence>
<comment type="PTM">
    <text evidence="19">Carboxylation is probably crucial for Mg(2+) binding and, consequently, for the gamma-phosphate positioning of ATP.</text>
</comment>
<evidence type="ECO:0000256" key="17">
    <source>
        <dbReference type="ARBA" id="ARBA00076158"/>
    </source>
</evidence>
<evidence type="ECO:0000256" key="5">
    <source>
        <dbReference type="ARBA" id="ARBA00022618"/>
    </source>
</evidence>
<dbReference type="Pfam" id="PF01225">
    <property type="entry name" value="Mur_ligase"/>
    <property type="match status" value="1"/>
</dbReference>
<feature type="binding site" evidence="19">
    <location>
        <position position="183"/>
    </location>
    <ligand>
        <name>UDP-N-acetyl-alpha-D-muramoyl-L-alanyl-D-glutamate</name>
        <dbReference type="ChEBI" id="CHEBI:83900"/>
    </ligand>
</feature>
<comment type="caution">
    <text evidence="24">The sequence shown here is derived from an EMBL/GenBank/DDBJ whole genome shotgun (WGS) entry which is preliminary data.</text>
</comment>
<comment type="similarity">
    <text evidence="2 19">Belongs to the MurCDEF family. MurE subfamily.</text>
</comment>
<dbReference type="SUPFAM" id="SSF63418">
    <property type="entry name" value="MurE/MurF N-terminal domain"/>
    <property type="match status" value="1"/>
</dbReference>
<dbReference type="HAMAP" id="MF_00208">
    <property type="entry name" value="MurE"/>
    <property type="match status" value="1"/>
</dbReference>
<keyword evidence="7 19" id="KW-0067">ATP-binding</keyword>
<dbReference type="GO" id="GO:0000287">
    <property type="term" value="F:magnesium ion binding"/>
    <property type="evidence" value="ECO:0007669"/>
    <property type="project" value="UniProtKB-UniRule"/>
</dbReference>
<dbReference type="GO" id="GO:0004326">
    <property type="term" value="F:tetrahydrofolylpolyglutamate synthase activity"/>
    <property type="evidence" value="ECO:0007669"/>
    <property type="project" value="InterPro"/>
</dbReference>
<evidence type="ECO:0000256" key="16">
    <source>
        <dbReference type="ARBA" id="ARBA00075482"/>
    </source>
</evidence>
<dbReference type="GO" id="GO:0008360">
    <property type="term" value="P:regulation of cell shape"/>
    <property type="evidence" value="ECO:0007669"/>
    <property type="project" value="UniProtKB-KW"/>
</dbReference>
<evidence type="ECO:0000256" key="1">
    <source>
        <dbReference type="ARBA" id="ARBA00004752"/>
    </source>
</evidence>
<dbReference type="GO" id="GO:0051301">
    <property type="term" value="P:cell division"/>
    <property type="evidence" value="ECO:0007669"/>
    <property type="project" value="UniProtKB-KW"/>
</dbReference>
<keyword evidence="19" id="KW-0460">Magnesium</keyword>
<dbReference type="PANTHER" id="PTHR23135">
    <property type="entry name" value="MUR LIGASE FAMILY MEMBER"/>
    <property type="match status" value="1"/>
</dbReference>
<dbReference type="InterPro" id="IPR035911">
    <property type="entry name" value="MurE/MurF_N"/>
</dbReference>
<dbReference type="InterPro" id="IPR000713">
    <property type="entry name" value="Mur_ligase_N"/>
</dbReference>
<dbReference type="AlphaFoldDB" id="A0A3A6PN38"/>
<dbReference type="InterPro" id="IPR036565">
    <property type="entry name" value="Mur-like_cat_sf"/>
</dbReference>
<dbReference type="Gene3D" id="3.40.1190.10">
    <property type="entry name" value="Mur-like, catalytic domain"/>
    <property type="match status" value="1"/>
</dbReference>
<dbReference type="InterPro" id="IPR018109">
    <property type="entry name" value="Folylpolyglutamate_synth_CS"/>
</dbReference>
<sequence length="495" mass="54229">MRLRDLTDLLITARLVGDGETKFSGIEKDSRLVKPGQLFLCVPGLTVDGHAYAEEAVRKGAAAIVTERLLEFDVPQLIVKDSRLATAIIADHVYAHPSERIKLIGVTGTNGKTTTTYLIEKILNDQGQRAGVIGTIEWRYGGKAFPMKGTTPDAHELQRQLGEMRDAGVRYCAMEVSSHALEQGRVKGCRFRTAVFTNLTQDHLDYHGTMEQYADAKGLFFARLGNAYSQTAEERSYAVLNADDDASARFGMLTSAEVITYGTEREADVRATGIKVTARGTFFHVKTFRGEADIRLRLPGKFNVYNALAAISAALIEGIGLEDIKASLESIPGVPGRVESVEEGQPFSVVVDYAHTPDGLENVLRAVQEFADNRIICVFGCGGDRDRTKRPLMGKIAARYADKVIVTSDNPRTEDPVRIMADIAAGLIEERIDPSRYLLIPDRRAAIQKAVEMASQGDVVLIAGKGHETYQLVGGSVYPFDDRIEAKEAIRGLLH</sequence>
<keyword evidence="6 19" id="KW-0547">Nucleotide-binding</keyword>
<evidence type="ECO:0000256" key="7">
    <source>
        <dbReference type="ARBA" id="ARBA00022840"/>
    </source>
</evidence>
<comment type="subcellular location">
    <subcellularLocation>
        <location evidence="19 20">Cytoplasm</location>
    </subcellularLocation>
</comment>
<dbReference type="Pfam" id="PF08245">
    <property type="entry name" value="Mur_ligase_M"/>
    <property type="match status" value="1"/>
</dbReference>
<comment type="function">
    <text evidence="13 19">Catalyzes the addition of meso-diaminopimelic acid to the nucleotide precursor UDP-N-acetylmuramoyl-L-alanyl-D-glutamate (UMAG) in the biosynthesis of bacterial cell-wall peptidoglycan.</text>
</comment>
<comment type="pathway">
    <text evidence="1 19 20">Cell wall biogenesis; peptidoglycan biosynthesis.</text>
</comment>
<evidence type="ECO:0000256" key="14">
    <source>
        <dbReference type="ARBA" id="ARBA00066633"/>
    </source>
</evidence>
<evidence type="ECO:0000256" key="13">
    <source>
        <dbReference type="ARBA" id="ARBA00056782"/>
    </source>
</evidence>
<dbReference type="Pfam" id="PF02875">
    <property type="entry name" value="Mur_ligase_C"/>
    <property type="match status" value="1"/>
</dbReference>
<dbReference type="PANTHER" id="PTHR23135:SF4">
    <property type="entry name" value="UDP-N-ACETYLMURAMOYL-L-ALANYL-D-GLUTAMATE--2,6-DIAMINOPIMELATE LIGASE MURE HOMOLOG, CHLOROPLASTIC"/>
    <property type="match status" value="1"/>
</dbReference>
<feature type="modified residue" description="N6-carboxylysine" evidence="19">
    <location>
        <position position="217"/>
    </location>
</feature>
<dbReference type="NCBIfam" id="NF001126">
    <property type="entry name" value="PRK00139.1-4"/>
    <property type="match status" value="1"/>
</dbReference>
<dbReference type="NCBIfam" id="TIGR01085">
    <property type="entry name" value="murE"/>
    <property type="match status" value="1"/>
</dbReference>
<feature type="binding site" evidence="19">
    <location>
        <position position="30"/>
    </location>
    <ligand>
        <name>UDP-N-acetyl-alpha-D-muramoyl-L-alanyl-D-glutamate</name>
        <dbReference type="ChEBI" id="CHEBI:83900"/>
    </ligand>
</feature>
<evidence type="ECO:0000256" key="20">
    <source>
        <dbReference type="RuleBase" id="RU004135"/>
    </source>
</evidence>
<organism evidence="24 25">
    <name type="scientific">Paenibacillus pinisoli</name>
    <dbReference type="NCBI Taxonomy" id="1276110"/>
    <lineage>
        <taxon>Bacteria</taxon>
        <taxon>Bacillati</taxon>
        <taxon>Bacillota</taxon>
        <taxon>Bacilli</taxon>
        <taxon>Bacillales</taxon>
        <taxon>Paenibacillaceae</taxon>
        <taxon>Paenibacillus</taxon>
    </lineage>
</organism>
<gene>
    <name evidence="19" type="primary">murE</name>
    <name evidence="24" type="ORF">D3P09_03825</name>
</gene>
<dbReference type="InterPro" id="IPR004101">
    <property type="entry name" value="Mur_ligase_C"/>
</dbReference>
<dbReference type="InterPro" id="IPR013221">
    <property type="entry name" value="Mur_ligase_cen"/>
</dbReference>
<feature type="binding site" evidence="19">
    <location>
        <begin position="409"/>
        <end position="412"/>
    </location>
    <ligand>
        <name>meso-2,6-diaminopimelate</name>
        <dbReference type="ChEBI" id="CHEBI:57791"/>
    </ligand>
</feature>
<keyword evidence="5 19" id="KW-0132">Cell division</keyword>
<feature type="binding site" evidence="19">
    <location>
        <position position="468"/>
    </location>
    <ligand>
        <name>meso-2,6-diaminopimelate</name>
        <dbReference type="ChEBI" id="CHEBI:57791"/>
    </ligand>
</feature>
<dbReference type="Gene3D" id="3.40.1390.10">
    <property type="entry name" value="MurE/MurF, N-terminal domain"/>
    <property type="match status" value="1"/>
</dbReference>
<feature type="binding site" evidence="19">
    <location>
        <position position="385"/>
    </location>
    <ligand>
        <name>meso-2,6-diaminopimelate</name>
        <dbReference type="ChEBI" id="CHEBI:57791"/>
    </ligand>
</feature>
<keyword evidence="10 19" id="KW-0131">Cell cycle</keyword>
<evidence type="ECO:0000256" key="11">
    <source>
        <dbReference type="ARBA" id="ARBA00023316"/>
    </source>
</evidence>
<evidence type="ECO:0000256" key="19">
    <source>
        <dbReference type="HAMAP-Rule" id="MF_00208"/>
    </source>
</evidence>
<dbReference type="UniPathway" id="UPA00219"/>
<feature type="binding site" evidence="19">
    <location>
        <position position="177"/>
    </location>
    <ligand>
        <name>UDP-N-acetyl-alpha-D-muramoyl-L-alanyl-D-glutamate</name>
        <dbReference type="ChEBI" id="CHEBI:83900"/>
    </ligand>
</feature>
<feature type="binding site" evidence="19">
    <location>
        <position position="185"/>
    </location>
    <ligand>
        <name>UDP-N-acetyl-alpha-D-muramoyl-L-alanyl-D-glutamate</name>
        <dbReference type="ChEBI" id="CHEBI:83900"/>
    </ligand>
</feature>
<dbReference type="FunFam" id="3.90.190.20:FF:000006">
    <property type="entry name" value="UDP-N-acetylmuramoyl-L-alanyl-D-glutamate--2,6-diaminopimelate ligase"/>
    <property type="match status" value="1"/>
</dbReference>
<dbReference type="Proteomes" id="UP000267798">
    <property type="component" value="Unassembled WGS sequence"/>
</dbReference>
<accession>A0A3A6PN38</accession>
<feature type="short sequence motif" description="Meso-diaminopimelate recognition motif" evidence="19">
    <location>
        <begin position="409"/>
        <end position="412"/>
    </location>
</feature>
<keyword evidence="9 19" id="KW-0573">Peptidoglycan synthesis</keyword>
<protein>
    <recommendedName>
        <fullName evidence="15 19">UDP-N-acetylmuramoyl-L-alanyl-D-glutamate--2,6-diaminopimelate ligase</fullName>
        <ecNumber evidence="14 19">6.3.2.13</ecNumber>
    </recommendedName>
    <alternativeName>
        <fullName evidence="16 19">Meso-A2pm-adding enzyme</fullName>
    </alternativeName>
    <alternativeName>
        <fullName evidence="17 19">Meso-diaminopimelate-adding enzyme</fullName>
    </alternativeName>
    <alternativeName>
        <fullName evidence="18 19">UDP-MurNAc-L-Ala-D-Glu:meso-diaminopimelate ligase</fullName>
    </alternativeName>
    <alternativeName>
        <fullName evidence="19">UDP-MurNAc-tripeptide synthetase</fullName>
    </alternativeName>
    <alternativeName>
        <fullName evidence="19">UDP-N-acetylmuramyl-tripeptide synthetase</fullName>
    </alternativeName>
</protein>
<proteinExistence type="inferred from homology"/>
<reference evidence="24 25" key="1">
    <citation type="submission" date="2018-09" db="EMBL/GenBank/DDBJ databases">
        <title>Paenibacillus aracenensis nov. sp. isolated from a cave in southern Spain.</title>
        <authorList>
            <person name="Jurado V."/>
            <person name="Gutierrez-Patricio S."/>
            <person name="Gonzalez-Pimentel J.L."/>
            <person name="Miller A.Z."/>
            <person name="Laiz L."/>
            <person name="Saiz-Jimenez C."/>
        </authorList>
    </citation>
    <scope>NUCLEOTIDE SEQUENCE [LARGE SCALE GENOMIC DNA]</scope>
    <source>
        <strain evidence="24 25">JCM 19203</strain>
    </source>
</reference>
<dbReference type="InterPro" id="IPR005761">
    <property type="entry name" value="UDP-N-AcMur-Glu-dNH2Pim_ligase"/>
</dbReference>
<evidence type="ECO:0000256" key="4">
    <source>
        <dbReference type="ARBA" id="ARBA00022598"/>
    </source>
</evidence>
<dbReference type="Gene3D" id="3.90.190.20">
    <property type="entry name" value="Mur ligase, C-terminal domain"/>
    <property type="match status" value="1"/>
</dbReference>
<comment type="caution">
    <text evidence="19">Lacks conserved residue(s) required for the propagation of feature annotation.</text>
</comment>
<dbReference type="GO" id="GO:0008765">
    <property type="term" value="F:UDP-N-acetylmuramoylalanyl-D-glutamate-2,6-diaminopimelate ligase activity"/>
    <property type="evidence" value="ECO:0007669"/>
    <property type="project" value="UniProtKB-UniRule"/>
</dbReference>
<dbReference type="GO" id="GO:0009252">
    <property type="term" value="P:peptidoglycan biosynthetic process"/>
    <property type="evidence" value="ECO:0007669"/>
    <property type="project" value="UniProtKB-UniRule"/>
</dbReference>
<feature type="domain" description="Mur ligase N-terminal catalytic" evidence="21">
    <location>
        <begin position="23"/>
        <end position="70"/>
    </location>
</feature>
<evidence type="ECO:0000256" key="2">
    <source>
        <dbReference type="ARBA" id="ARBA00005898"/>
    </source>
</evidence>
<dbReference type="GO" id="GO:0071555">
    <property type="term" value="P:cell wall organization"/>
    <property type="evidence" value="ECO:0007669"/>
    <property type="project" value="UniProtKB-KW"/>
</dbReference>
<keyword evidence="8 19" id="KW-0133">Cell shape</keyword>
<feature type="binding site" evidence="19">
    <location>
        <begin position="150"/>
        <end position="151"/>
    </location>
    <ligand>
        <name>UDP-N-acetyl-alpha-D-muramoyl-L-alanyl-D-glutamate</name>
        <dbReference type="ChEBI" id="CHEBI:83900"/>
    </ligand>
</feature>
<dbReference type="SUPFAM" id="SSF53623">
    <property type="entry name" value="MurD-like peptide ligases, catalytic domain"/>
    <property type="match status" value="1"/>
</dbReference>
<evidence type="ECO:0000256" key="6">
    <source>
        <dbReference type="ARBA" id="ARBA00022741"/>
    </source>
</evidence>
<evidence type="ECO:0000256" key="10">
    <source>
        <dbReference type="ARBA" id="ARBA00023306"/>
    </source>
</evidence>
<dbReference type="GO" id="GO:0005524">
    <property type="term" value="F:ATP binding"/>
    <property type="evidence" value="ECO:0007669"/>
    <property type="project" value="UniProtKB-UniRule"/>
</dbReference>
<feature type="domain" description="Mur ligase C-terminal" evidence="22">
    <location>
        <begin position="336"/>
        <end position="466"/>
    </location>
</feature>
<feature type="domain" description="Mur ligase central" evidence="23">
    <location>
        <begin position="106"/>
        <end position="314"/>
    </location>
</feature>
<dbReference type="OrthoDB" id="9800958at2"/>
<keyword evidence="25" id="KW-1185">Reference proteome</keyword>
<evidence type="ECO:0000259" key="23">
    <source>
        <dbReference type="Pfam" id="PF08245"/>
    </source>
</evidence>
<dbReference type="EMBL" id="QXQB01000001">
    <property type="protein sequence ID" value="RJX41136.1"/>
    <property type="molecule type" value="Genomic_DNA"/>
</dbReference>
<evidence type="ECO:0000259" key="21">
    <source>
        <dbReference type="Pfam" id="PF01225"/>
    </source>
</evidence>
<evidence type="ECO:0000256" key="3">
    <source>
        <dbReference type="ARBA" id="ARBA00022490"/>
    </source>
</evidence>
<name>A0A3A6PN38_9BACL</name>
<keyword evidence="11 19" id="KW-0961">Cell wall biogenesis/degradation</keyword>
<dbReference type="NCBIfam" id="NF001124">
    <property type="entry name" value="PRK00139.1-2"/>
    <property type="match status" value="1"/>
</dbReference>
<dbReference type="PROSITE" id="PS01011">
    <property type="entry name" value="FOLYLPOLYGLU_SYNT_1"/>
    <property type="match status" value="1"/>
</dbReference>
<dbReference type="SUPFAM" id="SSF53244">
    <property type="entry name" value="MurD-like peptide ligases, peptide-binding domain"/>
    <property type="match status" value="1"/>
</dbReference>
<dbReference type="EC" id="6.3.2.13" evidence="14 19"/>
<dbReference type="GO" id="GO:0005737">
    <property type="term" value="C:cytoplasm"/>
    <property type="evidence" value="ECO:0007669"/>
    <property type="project" value="UniProtKB-SubCell"/>
</dbReference>
<comment type="cofactor">
    <cofactor evidence="19">
        <name>Mg(2+)</name>
        <dbReference type="ChEBI" id="CHEBI:18420"/>
    </cofactor>
</comment>
<keyword evidence="4 19" id="KW-0436">Ligase</keyword>
<dbReference type="RefSeq" id="WP_120107340.1">
    <property type="nucleotide sequence ID" value="NZ_QXQB01000001.1"/>
</dbReference>
<dbReference type="InterPro" id="IPR036615">
    <property type="entry name" value="Mur_ligase_C_dom_sf"/>
</dbReference>
<evidence type="ECO:0000256" key="8">
    <source>
        <dbReference type="ARBA" id="ARBA00022960"/>
    </source>
</evidence>
<feature type="binding site" evidence="19">
    <location>
        <begin position="108"/>
        <end position="114"/>
    </location>
    <ligand>
        <name>ATP</name>
        <dbReference type="ChEBI" id="CHEBI:30616"/>
    </ligand>
</feature>
<feature type="binding site" evidence="19">
    <location>
        <position position="464"/>
    </location>
    <ligand>
        <name>meso-2,6-diaminopimelate</name>
        <dbReference type="ChEBI" id="CHEBI:57791"/>
    </ligand>
</feature>